<dbReference type="AlphaFoldDB" id="A0A315EMG8"/>
<proteinExistence type="predicted"/>
<name>A0A315EMG8_9BURK</name>
<dbReference type="EMBL" id="NESP01000001">
    <property type="protein sequence ID" value="PUE58399.1"/>
    <property type="molecule type" value="Genomic_DNA"/>
</dbReference>
<dbReference type="Proteomes" id="UP000251341">
    <property type="component" value="Unassembled WGS sequence"/>
</dbReference>
<comment type="caution">
    <text evidence="2">The sequence shown here is derived from an EMBL/GenBank/DDBJ whole genome shotgun (WGS) entry which is preliminary data.</text>
</comment>
<organism evidence="2 3">
    <name type="scientific">Limnohabitans curvus</name>
    <dbReference type="NCBI Taxonomy" id="323423"/>
    <lineage>
        <taxon>Bacteria</taxon>
        <taxon>Pseudomonadati</taxon>
        <taxon>Pseudomonadota</taxon>
        <taxon>Betaproteobacteria</taxon>
        <taxon>Burkholderiales</taxon>
        <taxon>Comamonadaceae</taxon>
        <taxon>Limnohabitans</taxon>
    </lineage>
</organism>
<gene>
    <name evidence="2" type="ORF">B9Z44_01560</name>
</gene>
<feature type="transmembrane region" description="Helical" evidence="1">
    <location>
        <begin position="9"/>
        <end position="25"/>
    </location>
</feature>
<evidence type="ECO:0000313" key="3">
    <source>
        <dbReference type="Proteomes" id="UP000251341"/>
    </source>
</evidence>
<reference evidence="2 3" key="1">
    <citation type="submission" date="2017-04" db="EMBL/GenBank/DDBJ databases">
        <title>Unexpected and diverse lifestyles within the genus Limnohabitans.</title>
        <authorList>
            <person name="Kasalicky V."/>
            <person name="Mehrshad M."/>
            <person name="Andrei S.-A."/>
            <person name="Salcher M."/>
            <person name="Kratochvilova H."/>
            <person name="Simek K."/>
            <person name="Ghai R."/>
        </authorList>
    </citation>
    <scope>NUCLEOTIDE SEQUENCE [LARGE SCALE GENOMIC DNA]</scope>
    <source>
        <strain evidence="2 3">MWH-C5</strain>
    </source>
</reference>
<keyword evidence="1" id="KW-0472">Membrane</keyword>
<evidence type="ECO:0000313" key="2">
    <source>
        <dbReference type="EMBL" id="PUE58399.1"/>
    </source>
</evidence>
<sequence>MKLARIQKIGLVFFVCTLLPAYWIANWRYEANLANLTETLNKEQALHLSTDKLLSNCEKNAEGKAHPYDATHQICNQGSDIHARTDHAMDLLTQEKANNETKWYRNFALSILFFNLLAAALYRLNTYLNRDVG</sequence>
<evidence type="ECO:0000256" key="1">
    <source>
        <dbReference type="SAM" id="Phobius"/>
    </source>
</evidence>
<keyword evidence="1" id="KW-0812">Transmembrane</keyword>
<protein>
    <submittedName>
        <fullName evidence="2">Uncharacterized protein</fullName>
    </submittedName>
</protein>
<dbReference type="RefSeq" id="WP_108401512.1">
    <property type="nucleotide sequence ID" value="NZ_NESP01000001.1"/>
</dbReference>
<keyword evidence="1" id="KW-1133">Transmembrane helix</keyword>
<keyword evidence="3" id="KW-1185">Reference proteome</keyword>
<feature type="transmembrane region" description="Helical" evidence="1">
    <location>
        <begin position="103"/>
        <end position="122"/>
    </location>
</feature>
<accession>A0A315EMG8</accession>